<organism evidence="2 3">
    <name type="scientific">Nitrosomonas oligotropha</name>
    <dbReference type="NCBI Taxonomy" id="42354"/>
    <lineage>
        <taxon>Bacteria</taxon>
        <taxon>Pseudomonadati</taxon>
        <taxon>Pseudomonadota</taxon>
        <taxon>Betaproteobacteria</taxon>
        <taxon>Nitrosomonadales</taxon>
        <taxon>Nitrosomonadaceae</taxon>
        <taxon>Nitrosomonas</taxon>
    </lineage>
</organism>
<dbReference type="EMBL" id="QAOI01000031">
    <property type="protein sequence ID" value="PTQ70831.1"/>
    <property type="molecule type" value="Genomic_DNA"/>
</dbReference>
<accession>A0A2T5HGY9</accession>
<dbReference type="Proteomes" id="UP000244128">
    <property type="component" value="Unassembled WGS sequence"/>
</dbReference>
<keyword evidence="1" id="KW-0472">Membrane</keyword>
<keyword evidence="1" id="KW-0812">Transmembrane</keyword>
<gene>
    <name evidence="2" type="ORF">C8R26_13118</name>
</gene>
<protein>
    <submittedName>
        <fullName evidence="2">Uncharacterized protein</fullName>
    </submittedName>
</protein>
<evidence type="ECO:0000256" key="1">
    <source>
        <dbReference type="SAM" id="Phobius"/>
    </source>
</evidence>
<reference evidence="2 3" key="1">
    <citation type="submission" date="2018-04" db="EMBL/GenBank/DDBJ databases">
        <title>Active sludge and wastewater microbial communities from Klosterneuburg, Austria.</title>
        <authorList>
            <person name="Wagner M."/>
        </authorList>
    </citation>
    <scope>NUCLEOTIDE SEQUENCE [LARGE SCALE GENOMIC DNA]</scope>
    <source>
        <strain evidence="2 3">Nm49</strain>
    </source>
</reference>
<evidence type="ECO:0000313" key="2">
    <source>
        <dbReference type="EMBL" id="PTQ70831.1"/>
    </source>
</evidence>
<name>A0A2T5HGY9_9PROT</name>
<proteinExistence type="predicted"/>
<sequence>MAFLILFLIFRLTRRAIEKNKKGKNKPILNLLLAFLVLLSLILFRK</sequence>
<comment type="caution">
    <text evidence="2">The sequence shown here is derived from an EMBL/GenBank/DDBJ whole genome shotgun (WGS) entry which is preliminary data.</text>
</comment>
<keyword evidence="1" id="KW-1133">Transmembrane helix</keyword>
<evidence type="ECO:0000313" key="3">
    <source>
        <dbReference type="Proteomes" id="UP000244128"/>
    </source>
</evidence>
<feature type="transmembrane region" description="Helical" evidence="1">
    <location>
        <begin position="25"/>
        <end position="44"/>
    </location>
</feature>
<dbReference type="AlphaFoldDB" id="A0A2T5HGY9"/>